<feature type="chain" id="PRO_5038840427" evidence="6">
    <location>
        <begin position="22"/>
        <end position="434"/>
    </location>
</feature>
<dbReference type="CDD" id="cd13585">
    <property type="entry name" value="PBP2_TMBP_like"/>
    <property type="match status" value="1"/>
</dbReference>
<keyword evidence="5" id="KW-0449">Lipoprotein</keyword>
<keyword evidence="1" id="KW-1003">Cell membrane</keyword>
<sequence>MKKKVIAILMLTSLVCGSVMGCGSGKEETASNGEGASEEPVVLKWQSWDPASKYQPIIDTYQEANPNVTIEYEQVSDYETKINTEASGDALPDILSCKVGNTQMFAEEGILDEIDLEALKSDSDYNLDDFWETTLDYASYQGKTYGIPVDGGNYAWIYNKKMFDQLGIEVPEDGFTWDEFDAVCQQLMDNKETLGIKHATLINDYGIKTILPYMWQNGVEYTNEDETKCNLADPKTVEAVEYIKSLVDAGYIPPIEKLDEGSFPIVGMLNSGEIAMGRVALWEALKLEDSETLDYQVMHAPYGNDGTKGEVLYINTLGIASTSKNKEAAMEFVKYVTSEEGLRILLENTSDPQIAVRKSLKEVSISQFDESKNAGIFVDALEYCKWMPNVLSVNDQMNAASRELDRIWYEGEDVETVMTDLAAEVDEMLEKDNK</sequence>
<dbReference type="InterPro" id="IPR006059">
    <property type="entry name" value="SBP"/>
</dbReference>
<dbReference type="PANTHER" id="PTHR43649:SF33">
    <property type="entry name" value="POLYGALACTURONAN_RHAMNOGALACTURONAN-BINDING PROTEIN YTCQ"/>
    <property type="match status" value="1"/>
</dbReference>
<dbReference type="EMBL" id="QRJH01000011">
    <property type="protein sequence ID" value="RHH15623.1"/>
    <property type="molecule type" value="Genomic_DNA"/>
</dbReference>
<keyword evidence="4" id="KW-0564">Palmitate</keyword>
<evidence type="ECO:0000256" key="3">
    <source>
        <dbReference type="ARBA" id="ARBA00023136"/>
    </source>
</evidence>
<evidence type="ECO:0000256" key="1">
    <source>
        <dbReference type="ARBA" id="ARBA00022475"/>
    </source>
</evidence>
<feature type="signal peptide" evidence="6">
    <location>
        <begin position="1"/>
        <end position="21"/>
    </location>
</feature>
<protein>
    <submittedName>
        <fullName evidence="7">Sugar ABC transporter substrate-binding protein</fullName>
    </submittedName>
</protein>
<evidence type="ECO:0000313" key="8">
    <source>
        <dbReference type="Proteomes" id="UP000284024"/>
    </source>
</evidence>
<dbReference type="Proteomes" id="UP000284024">
    <property type="component" value="Unassembled WGS sequence"/>
</dbReference>
<evidence type="ECO:0000256" key="6">
    <source>
        <dbReference type="SAM" id="SignalP"/>
    </source>
</evidence>
<dbReference type="InterPro" id="IPR050490">
    <property type="entry name" value="Bact_solute-bd_prot1"/>
</dbReference>
<evidence type="ECO:0000313" key="7">
    <source>
        <dbReference type="EMBL" id="RHH15623.1"/>
    </source>
</evidence>
<name>A0A414VY43_9FIRM</name>
<dbReference type="AlphaFoldDB" id="A0A414VY43"/>
<dbReference type="RefSeq" id="WP_118236103.1">
    <property type="nucleotide sequence ID" value="NZ_QRJH01000011.1"/>
</dbReference>
<dbReference type="Gene3D" id="3.40.190.10">
    <property type="entry name" value="Periplasmic binding protein-like II"/>
    <property type="match status" value="1"/>
</dbReference>
<evidence type="ECO:0000256" key="4">
    <source>
        <dbReference type="ARBA" id="ARBA00023139"/>
    </source>
</evidence>
<comment type="caution">
    <text evidence="7">The sequence shown here is derived from an EMBL/GenBank/DDBJ whole genome shotgun (WGS) entry which is preliminary data.</text>
</comment>
<dbReference type="PROSITE" id="PS51257">
    <property type="entry name" value="PROKAR_LIPOPROTEIN"/>
    <property type="match status" value="1"/>
</dbReference>
<evidence type="ECO:0000256" key="5">
    <source>
        <dbReference type="ARBA" id="ARBA00023288"/>
    </source>
</evidence>
<evidence type="ECO:0000256" key="2">
    <source>
        <dbReference type="ARBA" id="ARBA00022729"/>
    </source>
</evidence>
<organism evidence="7 8">
    <name type="scientific">Blautia obeum</name>
    <dbReference type="NCBI Taxonomy" id="40520"/>
    <lineage>
        <taxon>Bacteria</taxon>
        <taxon>Bacillati</taxon>
        <taxon>Bacillota</taxon>
        <taxon>Clostridia</taxon>
        <taxon>Lachnospirales</taxon>
        <taxon>Lachnospiraceae</taxon>
        <taxon>Blautia</taxon>
    </lineage>
</organism>
<dbReference type="SUPFAM" id="SSF53850">
    <property type="entry name" value="Periplasmic binding protein-like II"/>
    <property type="match status" value="1"/>
</dbReference>
<proteinExistence type="predicted"/>
<reference evidence="7 8" key="1">
    <citation type="submission" date="2018-08" db="EMBL/GenBank/DDBJ databases">
        <title>A genome reference for cultivated species of the human gut microbiota.</title>
        <authorList>
            <person name="Zou Y."/>
            <person name="Xue W."/>
            <person name="Luo G."/>
        </authorList>
    </citation>
    <scope>NUCLEOTIDE SEQUENCE [LARGE SCALE GENOMIC DNA]</scope>
    <source>
        <strain evidence="7 8">AM18-2AC</strain>
    </source>
</reference>
<keyword evidence="3" id="KW-0472">Membrane</keyword>
<dbReference type="Pfam" id="PF01547">
    <property type="entry name" value="SBP_bac_1"/>
    <property type="match status" value="1"/>
</dbReference>
<keyword evidence="2 6" id="KW-0732">Signal</keyword>
<gene>
    <name evidence="7" type="ORF">DW222_16240</name>
</gene>
<dbReference type="PANTHER" id="PTHR43649">
    <property type="entry name" value="ARABINOSE-BINDING PROTEIN-RELATED"/>
    <property type="match status" value="1"/>
</dbReference>
<accession>A0A414VY43</accession>